<dbReference type="Proteomes" id="UP001187531">
    <property type="component" value="Unassembled WGS sequence"/>
</dbReference>
<organism evidence="1 2">
    <name type="scientific">Artemia franciscana</name>
    <name type="common">Brine shrimp</name>
    <name type="synonym">Artemia sanfranciscana</name>
    <dbReference type="NCBI Taxonomy" id="6661"/>
    <lineage>
        <taxon>Eukaryota</taxon>
        <taxon>Metazoa</taxon>
        <taxon>Ecdysozoa</taxon>
        <taxon>Arthropoda</taxon>
        <taxon>Crustacea</taxon>
        <taxon>Branchiopoda</taxon>
        <taxon>Anostraca</taxon>
        <taxon>Artemiidae</taxon>
        <taxon>Artemia</taxon>
    </lineage>
</organism>
<evidence type="ECO:0000313" key="1">
    <source>
        <dbReference type="EMBL" id="KAK2706119.1"/>
    </source>
</evidence>
<dbReference type="PANTHER" id="PTHR10185:SF17">
    <property type="entry name" value="GM01519P-RELATED"/>
    <property type="match status" value="1"/>
</dbReference>
<protein>
    <submittedName>
        <fullName evidence="1">Uncharacterized protein</fullName>
    </submittedName>
</protein>
<dbReference type="InterPro" id="IPR050874">
    <property type="entry name" value="Diverse_PLD-related"/>
</dbReference>
<accession>A0AA88HFL7</accession>
<reference evidence="1" key="1">
    <citation type="submission" date="2023-07" db="EMBL/GenBank/DDBJ databases">
        <title>Chromosome-level genome assembly of Artemia franciscana.</title>
        <authorList>
            <person name="Jo E."/>
        </authorList>
    </citation>
    <scope>NUCLEOTIDE SEQUENCE</scope>
    <source>
        <tissue evidence="1">Whole body</tissue>
    </source>
</reference>
<dbReference type="PANTHER" id="PTHR10185">
    <property type="entry name" value="PHOSPHOLIPASE D - RELATED"/>
    <property type="match status" value="1"/>
</dbReference>
<dbReference type="AlphaFoldDB" id="A0AA88HFL7"/>
<dbReference type="EMBL" id="JAVRJZ010000020">
    <property type="protein sequence ID" value="KAK2706119.1"/>
    <property type="molecule type" value="Genomic_DNA"/>
</dbReference>
<sequence length="83" mass="9538">METRRPSPIIKDAFGEKLRIVESVPEGMVFNKTYGSIYSTWKSLIEEAEESIDIASFYWTLRGSDVVNDSSAWQDPWTYSPLN</sequence>
<evidence type="ECO:0000313" key="2">
    <source>
        <dbReference type="Proteomes" id="UP001187531"/>
    </source>
</evidence>
<gene>
    <name evidence="1" type="ORF">QYM36_016219</name>
</gene>
<name>A0AA88HFL7_ARTSF</name>
<comment type="caution">
    <text evidence="1">The sequence shown here is derived from an EMBL/GenBank/DDBJ whole genome shotgun (WGS) entry which is preliminary data.</text>
</comment>
<proteinExistence type="predicted"/>
<keyword evidence="2" id="KW-1185">Reference proteome</keyword>